<keyword evidence="5" id="KW-0520">NAD</keyword>
<dbReference type="EMBL" id="JBHSNS010000001">
    <property type="protein sequence ID" value="MFC5727988.1"/>
    <property type="molecule type" value="Genomic_DNA"/>
</dbReference>
<dbReference type="RefSeq" id="WP_136433334.1">
    <property type="nucleotide sequence ID" value="NZ_JBHSNS010000001.1"/>
</dbReference>
<comment type="pathway">
    <text evidence="1">Amino-acid degradation; L-proline degradation into L-glutamate; L-glutamate from L-proline: step 2/2.</text>
</comment>
<dbReference type="Proteomes" id="UP001596072">
    <property type="component" value="Unassembled WGS sequence"/>
</dbReference>
<dbReference type="InterPro" id="IPR005931">
    <property type="entry name" value="P5CDH/ALDH4A1"/>
</dbReference>
<dbReference type="InterPro" id="IPR016160">
    <property type="entry name" value="Ald_DH_CS_CYS"/>
</dbReference>
<dbReference type="Gene3D" id="3.40.309.10">
    <property type="entry name" value="Aldehyde Dehydrogenase, Chain A, domain 2"/>
    <property type="match status" value="1"/>
</dbReference>
<feature type="domain" description="Aldehyde dehydrogenase" evidence="9">
    <location>
        <begin position="51"/>
        <end position="518"/>
    </location>
</feature>
<comment type="similarity">
    <text evidence="2">Belongs to the aldehyde dehydrogenase family.</text>
</comment>
<comment type="catalytic activity">
    <reaction evidence="8">
        <text>L-glutamate 5-semialdehyde + NAD(+) + H2O = L-glutamate + NADH + 2 H(+)</text>
        <dbReference type="Rhea" id="RHEA:30235"/>
        <dbReference type="ChEBI" id="CHEBI:15377"/>
        <dbReference type="ChEBI" id="CHEBI:15378"/>
        <dbReference type="ChEBI" id="CHEBI:29985"/>
        <dbReference type="ChEBI" id="CHEBI:57540"/>
        <dbReference type="ChEBI" id="CHEBI:57945"/>
        <dbReference type="ChEBI" id="CHEBI:58066"/>
        <dbReference type="EC" id="1.2.1.88"/>
    </reaction>
</comment>
<reference evidence="11" key="1">
    <citation type="journal article" date="2019" name="Int. J. Syst. Evol. Microbiol.">
        <title>The Global Catalogue of Microorganisms (GCM) 10K type strain sequencing project: providing services to taxonomists for standard genome sequencing and annotation.</title>
        <authorList>
            <consortium name="The Broad Institute Genomics Platform"/>
            <consortium name="The Broad Institute Genome Sequencing Center for Infectious Disease"/>
            <person name="Wu L."/>
            <person name="Ma J."/>
        </authorList>
    </citation>
    <scope>NUCLEOTIDE SEQUENCE [LARGE SCALE GENOMIC DNA]</scope>
    <source>
        <strain evidence="11">YIM 94188</strain>
    </source>
</reference>
<evidence type="ECO:0000256" key="1">
    <source>
        <dbReference type="ARBA" id="ARBA00004786"/>
    </source>
</evidence>
<dbReference type="SUPFAM" id="SSF53720">
    <property type="entry name" value="ALDH-like"/>
    <property type="match status" value="1"/>
</dbReference>
<comment type="caution">
    <text evidence="10">The sequence shown here is derived from an EMBL/GenBank/DDBJ whole genome shotgun (WGS) entry which is preliminary data.</text>
</comment>
<evidence type="ECO:0000256" key="8">
    <source>
        <dbReference type="ARBA" id="ARBA00048142"/>
    </source>
</evidence>
<gene>
    <name evidence="10" type="primary">pruA</name>
    <name evidence="10" type="ORF">ACFPQB_03605</name>
</gene>
<accession>A0ABW0ZDC8</accession>
<dbReference type="GO" id="GO:0003842">
    <property type="term" value="F:L-glutamate gamma-semialdehyde dehydrogenase activity"/>
    <property type="evidence" value="ECO:0007669"/>
    <property type="project" value="UniProtKB-EC"/>
</dbReference>
<dbReference type="InterPro" id="IPR016161">
    <property type="entry name" value="Ald_DH/histidinol_DH"/>
</dbReference>
<protein>
    <recommendedName>
        <fullName evidence="7">L-glutamate gamma-semialdehyde dehydrogenase</fullName>
        <ecNumber evidence="3">1.2.1.88</ecNumber>
    </recommendedName>
    <alternativeName>
        <fullName evidence="7">L-glutamate gamma-semialdehyde dehydrogenase</fullName>
    </alternativeName>
</protein>
<dbReference type="NCBIfam" id="TIGR01236">
    <property type="entry name" value="D1pyr5carbox1"/>
    <property type="match status" value="1"/>
</dbReference>
<evidence type="ECO:0000256" key="3">
    <source>
        <dbReference type="ARBA" id="ARBA00012884"/>
    </source>
</evidence>
<sequence>MDAITFPPAPTNEPNLTYAPGTPEREALTTELITLGSAPSKQLDAHIGGEWTPGGGEEIAVVQPHAHQRVLGVLRNSTTDDAKRAIDAARAAAPEWRAMAFDERCAILLRAAELLAGPWRQRLNAATMLGQSKTSVQAEIDAACELIDFWRFNVHFAKQILTEQPIANSRGIWNRTDHRPLEGFVYAVTPFNFTAIAGNLPTAPALMGNTVIWKPSPTQQFAATVTMELLLEAGLPPGVINMLPGDGLAVSEVALAHPDLAGIHFTGSTATFQKLWQAVGANLTGYRTYPRLVGETGGKDFIIAHPSADPAVLRTAMIRGAFEYSGQKCSAASRAYVPRSLWARMGDDLASETDALGVGDPTDFTNFTGAVIDRRAFAKHTAAIERAHATEGLQVVAGGTTDDSVGWFVRPTVVVAEDPTDEMFSTEYFGPILVVHVYDDRDPGAFESVVRQAESAAPYALTGSVLATDRAAIEWASEELRFAAGNFYVNDKPTGAVVGQQPFGGARGSGTNDKAGSALNLLRWTSPRSMKETLVPPTDHRYPHMG</sequence>
<evidence type="ECO:0000259" key="9">
    <source>
        <dbReference type="Pfam" id="PF00171"/>
    </source>
</evidence>
<keyword evidence="6" id="KW-0642">Proline metabolism</keyword>
<dbReference type="EC" id="1.2.1.88" evidence="3"/>
<dbReference type="Gene3D" id="3.40.605.10">
    <property type="entry name" value="Aldehyde Dehydrogenase, Chain A, domain 1"/>
    <property type="match status" value="1"/>
</dbReference>
<dbReference type="InterPro" id="IPR016162">
    <property type="entry name" value="Ald_DH_N"/>
</dbReference>
<name>A0ABW0ZDC8_9ACTN</name>
<evidence type="ECO:0000256" key="6">
    <source>
        <dbReference type="ARBA" id="ARBA00023062"/>
    </source>
</evidence>
<evidence type="ECO:0000313" key="10">
    <source>
        <dbReference type="EMBL" id="MFC5727988.1"/>
    </source>
</evidence>
<dbReference type="InterPro" id="IPR015590">
    <property type="entry name" value="Aldehyde_DH_dom"/>
</dbReference>
<dbReference type="InterPro" id="IPR050485">
    <property type="entry name" value="Proline_metab_enzyme"/>
</dbReference>
<evidence type="ECO:0000256" key="5">
    <source>
        <dbReference type="ARBA" id="ARBA00023027"/>
    </source>
</evidence>
<dbReference type="InterPro" id="IPR016163">
    <property type="entry name" value="Ald_DH_C"/>
</dbReference>
<evidence type="ECO:0000256" key="2">
    <source>
        <dbReference type="ARBA" id="ARBA00009986"/>
    </source>
</evidence>
<evidence type="ECO:0000256" key="7">
    <source>
        <dbReference type="ARBA" id="ARBA00032259"/>
    </source>
</evidence>
<evidence type="ECO:0000313" key="11">
    <source>
        <dbReference type="Proteomes" id="UP001596072"/>
    </source>
</evidence>
<dbReference type="PROSITE" id="PS00070">
    <property type="entry name" value="ALDEHYDE_DEHYDR_CYS"/>
    <property type="match status" value="1"/>
</dbReference>
<dbReference type="PANTHER" id="PTHR42862:SF1">
    <property type="entry name" value="DELTA-1-PYRROLINE-5-CARBOXYLATE DEHYDROGENASE 2, ISOFORM A-RELATED"/>
    <property type="match status" value="1"/>
</dbReference>
<evidence type="ECO:0000256" key="4">
    <source>
        <dbReference type="ARBA" id="ARBA00023002"/>
    </source>
</evidence>
<proteinExistence type="inferred from homology"/>
<keyword evidence="11" id="KW-1185">Reference proteome</keyword>
<keyword evidence="4 10" id="KW-0560">Oxidoreductase</keyword>
<dbReference type="PANTHER" id="PTHR42862">
    <property type="entry name" value="DELTA-1-PYRROLINE-5-CARBOXYLATE DEHYDROGENASE 1, ISOFORM A-RELATED"/>
    <property type="match status" value="1"/>
</dbReference>
<dbReference type="Pfam" id="PF00171">
    <property type="entry name" value="Aldedh"/>
    <property type="match status" value="1"/>
</dbReference>
<organism evidence="10 11">
    <name type="scientific">Nocardioides vastitatis</name>
    <dbReference type="NCBI Taxonomy" id="2568655"/>
    <lineage>
        <taxon>Bacteria</taxon>
        <taxon>Bacillati</taxon>
        <taxon>Actinomycetota</taxon>
        <taxon>Actinomycetes</taxon>
        <taxon>Propionibacteriales</taxon>
        <taxon>Nocardioidaceae</taxon>
        <taxon>Nocardioides</taxon>
    </lineage>
</organism>